<keyword evidence="4" id="KW-1185">Reference proteome</keyword>
<feature type="signal peptide" evidence="2">
    <location>
        <begin position="1"/>
        <end position="25"/>
    </location>
</feature>
<keyword evidence="2" id="KW-0732">Signal</keyword>
<dbReference type="HOGENOM" id="CLU_041778_1_0_6"/>
<organism evidence="3 4">
    <name type="scientific">Methylophaga thiooxydans DMS010</name>
    <dbReference type="NCBI Taxonomy" id="637616"/>
    <lineage>
        <taxon>Bacteria</taxon>
        <taxon>Pseudomonadati</taxon>
        <taxon>Pseudomonadota</taxon>
        <taxon>Gammaproteobacteria</taxon>
        <taxon>Thiotrichales</taxon>
        <taxon>Piscirickettsiaceae</taxon>
        <taxon>Methylophaga</taxon>
    </lineage>
</organism>
<dbReference type="InterPro" id="IPR025737">
    <property type="entry name" value="FApF"/>
</dbReference>
<sequence length="426" mass="46667">MPALKNRYTTLSLCIGMALATPIQAATDKEVEQLQQQVEQMQKRYEQQNDVLKAMAVKIQRLEQESQPRNVKVGGAQPQPNTSAEQGEPQGQSGTQQAQNQQGVVKEAPAARSTEAVYREQHTLFDRKFTIEPGITYSHSDRRDLFLNGFLALDAIFLGDISLDRIKADTWTFDLTGRYSYSDRLQFDVNVPYLYRDSSFSTVGAGFATNSVAEDDVSNGDFGDVSFGAFYRLFQERGSRPDTVLSLRVKAPTGKDPYGIKFVEVSDSGQNLTVPTELPTGNGVWSLTPGISIIKTTDPAILFANFSYTYNFERSFSDISTSPDIQTGADVDLGDSYAFGAGFAFALNEKLSASMSYSHRITKETSIKQRGQSEIDVNGSDASAGLLNFGVSYSLGDNLTMTGNVGIGITPDAPDVSVGFRFPYNF</sequence>
<evidence type="ECO:0000313" key="3">
    <source>
        <dbReference type="EMBL" id="EEF81014.1"/>
    </source>
</evidence>
<dbReference type="RefSeq" id="WP_008290125.1">
    <property type="nucleotide sequence ID" value="NZ_GG657884.1"/>
</dbReference>
<reference evidence="3 4" key="1">
    <citation type="journal article" date="2011" name="J. Bacteriol.">
        <title>Draft genome sequence of the chemolithoheterotrophic, halophilic methylotroph Methylophaga thiooxydans DMS010.</title>
        <authorList>
            <person name="Boden R."/>
            <person name="Ferriera S."/>
            <person name="Johnson J."/>
            <person name="Kelly D.P."/>
            <person name="Murrell J.C."/>
            <person name="Schafer H."/>
        </authorList>
    </citation>
    <scope>NUCLEOTIDE SEQUENCE [LARGE SCALE GENOMIC DNA]</scope>
    <source>
        <strain evidence="3 4">DMS010</strain>
    </source>
</reference>
<protein>
    <recommendedName>
        <fullName evidence="5">Transporter</fullName>
    </recommendedName>
</protein>
<evidence type="ECO:0000313" key="4">
    <source>
        <dbReference type="Proteomes" id="UP000004679"/>
    </source>
</evidence>
<dbReference type="AlphaFoldDB" id="C0N2D8"/>
<proteinExistence type="predicted"/>
<gene>
    <name evidence="3" type="ORF">MDMS009_334</name>
</gene>
<dbReference type="EMBL" id="GG657884">
    <property type="protein sequence ID" value="EEF81014.1"/>
    <property type="molecule type" value="Genomic_DNA"/>
</dbReference>
<dbReference type="Pfam" id="PF13557">
    <property type="entry name" value="Phenol_MetA_deg"/>
    <property type="match status" value="1"/>
</dbReference>
<dbReference type="Proteomes" id="UP000004679">
    <property type="component" value="Unassembled WGS sequence"/>
</dbReference>
<feature type="chain" id="PRO_5002900694" description="Transporter" evidence="2">
    <location>
        <begin position="26"/>
        <end position="426"/>
    </location>
</feature>
<feature type="region of interest" description="Disordered" evidence="1">
    <location>
        <begin position="63"/>
        <end position="112"/>
    </location>
</feature>
<dbReference type="SUPFAM" id="SSF56935">
    <property type="entry name" value="Porins"/>
    <property type="match status" value="1"/>
</dbReference>
<accession>C0N2D8</accession>
<evidence type="ECO:0008006" key="5">
    <source>
        <dbReference type="Google" id="ProtNLM"/>
    </source>
</evidence>
<feature type="compositionally biased region" description="Low complexity" evidence="1">
    <location>
        <begin position="90"/>
        <end position="103"/>
    </location>
</feature>
<name>C0N2D8_9GAMM</name>
<evidence type="ECO:0000256" key="1">
    <source>
        <dbReference type="SAM" id="MobiDB-lite"/>
    </source>
</evidence>
<evidence type="ECO:0000256" key="2">
    <source>
        <dbReference type="SAM" id="SignalP"/>
    </source>
</evidence>
<dbReference type="OrthoDB" id="5297564at2"/>